<dbReference type="PROSITE" id="PS50109">
    <property type="entry name" value="HIS_KIN"/>
    <property type="match status" value="1"/>
</dbReference>
<dbReference type="STRING" id="762983.HMPREF9444_00323"/>
<dbReference type="FunFam" id="3.30.565.10:FF:000006">
    <property type="entry name" value="Sensor histidine kinase WalK"/>
    <property type="match status" value="1"/>
</dbReference>
<feature type="transmembrane region" description="Helical" evidence="8">
    <location>
        <begin position="163"/>
        <end position="185"/>
    </location>
</feature>
<dbReference type="PANTHER" id="PTHR45453">
    <property type="entry name" value="PHOSPHATE REGULON SENSOR PROTEIN PHOR"/>
    <property type="match status" value="1"/>
</dbReference>
<evidence type="ECO:0000256" key="7">
    <source>
        <dbReference type="ARBA" id="ARBA00023136"/>
    </source>
</evidence>
<evidence type="ECO:0000313" key="11">
    <source>
        <dbReference type="Proteomes" id="UP000018458"/>
    </source>
</evidence>
<dbReference type="NCBIfam" id="TIGR00229">
    <property type="entry name" value="sensory_box"/>
    <property type="match status" value="1"/>
</dbReference>
<keyword evidence="3" id="KW-0597">Phosphoprotein</keyword>
<keyword evidence="8" id="KW-1133">Transmembrane helix</keyword>
<dbReference type="HOGENOM" id="CLU_000445_89_2_6"/>
<dbReference type="Gene3D" id="1.10.287.130">
    <property type="match status" value="1"/>
</dbReference>
<dbReference type="Proteomes" id="UP000018458">
    <property type="component" value="Unassembled WGS sequence"/>
</dbReference>
<keyword evidence="4" id="KW-0808">Transferase</keyword>
<dbReference type="AlphaFoldDB" id="E8LI09"/>
<organism evidence="10 11">
    <name type="scientific">Succinatimonas hippei (strain DSM 22608 / JCM 16073 / KCTC 15190 / YIT 12066)</name>
    <dbReference type="NCBI Taxonomy" id="762983"/>
    <lineage>
        <taxon>Bacteria</taxon>
        <taxon>Pseudomonadati</taxon>
        <taxon>Pseudomonadota</taxon>
        <taxon>Gammaproteobacteria</taxon>
        <taxon>Aeromonadales</taxon>
        <taxon>Succinivibrionaceae</taxon>
        <taxon>Succinatimonas</taxon>
    </lineage>
</organism>
<keyword evidence="5" id="KW-0418">Kinase</keyword>
<proteinExistence type="predicted"/>
<comment type="caution">
    <text evidence="10">The sequence shown here is derived from an EMBL/GenBank/DDBJ whole genome shotgun (WGS) entry which is preliminary data.</text>
</comment>
<feature type="domain" description="Histidine kinase" evidence="9">
    <location>
        <begin position="352"/>
        <end position="566"/>
    </location>
</feature>
<dbReference type="eggNOG" id="COG5002">
    <property type="taxonomic scope" value="Bacteria"/>
</dbReference>
<dbReference type="CDD" id="cd00082">
    <property type="entry name" value="HisKA"/>
    <property type="match status" value="1"/>
</dbReference>
<protein>
    <recommendedName>
        <fullName evidence="2">histidine kinase</fullName>
        <ecNumber evidence="2">2.7.13.3</ecNumber>
    </recommendedName>
</protein>
<dbReference type="SMART" id="SM00388">
    <property type="entry name" value="HisKA"/>
    <property type="match status" value="1"/>
</dbReference>
<dbReference type="InterPro" id="IPR036097">
    <property type="entry name" value="HisK_dim/P_sf"/>
</dbReference>
<feature type="transmembrane region" description="Helical" evidence="8">
    <location>
        <begin position="17"/>
        <end position="39"/>
    </location>
</feature>
<dbReference type="SUPFAM" id="SSF47384">
    <property type="entry name" value="Homodimeric domain of signal transducing histidine kinase"/>
    <property type="match status" value="1"/>
</dbReference>
<accession>E8LI09</accession>
<dbReference type="InterPro" id="IPR036890">
    <property type="entry name" value="HATPase_C_sf"/>
</dbReference>
<gene>
    <name evidence="10" type="ORF">HMPREF9444_00323</name>
</gene>
<evidence type="ECO:0000256" key="5">
    <source>
        <dbReference type="ARBA" id="ARBA00022777"/>
    </source>
</evidence>
<dbReference type="InterPro" id="IPR035965">
    <property type="entry name" value="PAS-like_dom_sf"/>
</dbReference>
<dbReference type="OrthoDB" id="9813151at2"/>
<dbReference type="InterPro" id="IPR050351">
    <property type="entry name" value="BphY/WalK/GraS-like"/>
</dbReference>
<dbReference type="SUPFAM" id="SSF55785">
    <property type="entry name" value="PYP-like sensor domain (PAS domain)"/>
    <property type="match status" value="1"/>
</dbReference>
<evidence type="ECO:0000256" key="3">
    <source>
        <dbReference type="ARBA" id="ARBA00022553"/>
    </source>
</evidence>
<dbReference type="InterPro" id="IPR003594">
    <property type="entry name" value="HATPase_dom"/>
</dbReference>
<dbReference type="EC" id="2.7.13.3" evidence="2"/>
<evidence type="ECO:0000313" key="10">
    <source>
        <dbReference type="EMBL" id="EFY07830.1"/>
    </source>
</evidence>
<comment type="catalytic activity">
    <reaction evidence="1">
        <text>ATP + protein L-histidine = ADP + protein N-phospho-L-histidine.</text>
        <dbReference type="EC" id="2.7.13.3"/>
    </reaction>
</comment>
<keyword evidence="11" id="KW-1185">Reference proteome</keyword>
<dbReference type="EMBL" id="AEVO01000013">
    <property type="protein sequence ID" value="EFY07830.1"/>
    <property type="molecule type" value="Genomic_DNA"/>
</dbReference>
<name>E8LI09_SUCHY</name>
<evidence type="ECO:0000256" key="6">
    <source>
        <dbReference type="ARBA" id="ARBA00023012"/>
    </source>
</evidence>
<keyword evidence="6" id="KW-0902">Two-component regulatory system</keyword>
<dbReference type="GO" id="GO:0000155">
    <property type="term" value="F:phosphorelay sensor kinase activity"/>
    <property type="evidence" value="ECO:0007669"/>
    <property type="project" value="InterPro"/>
</dbReference>
<dbReference type="PRINTS" id="PR00344">
    <property type="entry name" value="BCTRLSENSOR"/>
</dbReference>
<dbReference type="InterPro" id="IPR004358">
    <property type="entry name" value="Sig_transdc_His_kin-like_C"/>
</dbReference>
<dbReference type="Gene3D" id="3.30.450.20">
    <property type="entry name" value="PAS domain"/>
    <property type="match status" value="1"/>
</dbReference>
<dbReference type="GO" id="GO:0004721">
    <property type="term" value="F:phosphoprotein phosphatase activity"/>
    <property type="evidence" value="ECO:0007669"/>
    <property type="project" value="TreeGrafter"/>
</dbReference>
<dbReference type="InterPro" id="IPR003661">
    <property type="entry name" value="HisK_dim/P_dom"/>
</dbReference>
<dbReference type="Pfam" id="PF00512">
    <property type="entry name" value="HisKA"/>
    <property type="match status" value="1"/>
</dbReference>
<dbReference type="GO" id="GO:0016036">
    <property type="term" value="P:cellular response to phosphate starvation"/>
    <property type="evidence" value="ECO:0007669"/>
    <property type="project" value="TreeGrafter"/>
</dbReference>
<dbReference type="GO" id="GO:0005886">
    <property type="term" value="C:plasma membrane"/>
    <property type="evidence" value="ECO:0007669"/>
    <property type="project" value="TreeGrafter"/>
</dbReference>
<reference evidence="10 11" key="1">
    <citation type="submission" date="2011-01" db="EMBL/GenBank/DDBJ databases">
        <authorList>
            <person name="Weinstock G."/>
            <person name="Sodergren E."/>
            <person name="Clifton S."/>
            <person name="Fulton L."/>
            <person name="Fulton B."/>
            <person name="Courtney L."/>
            <person name="Fronick C."/>
            <person name="Harrison M."/>
            <person name="Strong C."/>
            <person name="Farmer C."/>
            <person name="Delahaunty K."/>
            <person name="Markovic C."/>
            <person name="Hall O."/>
            <person name="Minx P."/>
            <person name="Tomlinson C."/>
            <person name="Mitreva M."/>
            <person name="Hou S."/>
            <person name="Chen J."/>
            <person name="Wollam A."/>
            <person name="Pepin K.H."/>
            <person name="Johnson M."/>
            <person name="Bhonagiri V."/>
            <person name="Zhang X."/>
            <person name="Suruliraj S."/>
            <person name="Warren W."/>
            <person name="Chinwalla A."/>
            <person name="Mardis E.R."/>
            <person name="Wilson R.K."/>
        </authorList>
    </citation>
    <scope>NUCLEOTIDE SEQUENCE [LARGE SCALE GENOMIC DNA]</scope>
    <source>
        <strain evidence="11">DSM 22608 / JCM 16073 / KCTC 15190 / YIT 12066</strain>
    </source>
</reference>
<dbReference type="CDD" id="cd00075">
    <property type="entry name" value="HATPase"/>
    <property type="match status" value="1"/>
</dbReference>
<dbReference type="Pfam" id="PF02518">
    <property type="entry name" value="HATPase_c"/>
    <property type="match status" value="1"/>
</dbReference>
<keyword evidence="7 8" id="KW-0472">Membrane</keyword>
<dbReference type="PANTHER" id="PTHR45453:SF1">
    <property type="entry name" value="PHOSPHATE REGULON SENSOR PROTEIN PHOR"/>
    <property type="match status" value="1"/>
</dbReference>
<evidence type="ECO:0000256" key="1">
    <source>
        <dbReference type="ARBA" id="ARBA00000085"/>
    </source>
</evidence>
<evidence type="ECO:0000256" key="2">
    <source>
        <dbReference type="ARBA" id="ARBA00012438"/>
    </source>
</evidence>
<dbReference type="InterPro" id="IPR000014">
    <property type="entry name" value="PAS"/>
</dbReference>
<dbReference type="FunFam" id="1.10.287.130:FF:000001">
    <property type="entry name" value="Two-component sensor histidine kinase"/>
    <property type="match status" value="1"/>
</dbReference>
<evidence type="ECO:0000256" key="8">
    <source>
        <dbReference type="SAM" id="Phobius"/>
    </source>
</evidence>
<evidence type="ECO:0000259" key="9">
    <source>
        <dbReference type="PROSITE" id="PS50109"/>
    </source>
</evidence>
<dbReference type="Gene3D" id="3.30.565.10">
    <property type="entry name" value="Histidine kinase-like ATPase, C-terminal domain"/>
    <property type="match status" value="1"/>
</dbReference>
<dbReference type="SUPFAM" id="SSF55874">
    <property type="entry name" value="ATPase domain of HSP90 chaperone/DNA topoisomerase II/histidine kinase"/>
    <property type="match status" value="1"/>
</dbReference>
<dbReference type="InterPro" id="IPR005467">
    <property type="entry name" value="His_kinase_dom"/>
</dbReference>
<sequence length="584" mass="66747">MIKVIEKASNISMKRKIFWTVFSSFLLVLIAALTIALVIMHNSYVSNEKTRLQQFTQNAAAEVNHLGLSFLAHNLINNQYRLTYIAKDGTVLFDNEGDTSTMENHFEREEIKEARLSGTGEGMRFSHTMETQTYYYAVKLDNDAILRAAVTTVSLLTVTAHMAVYFAVIIVFLGMISYLFAAWLANSIVKPLNEIDLNHPLCNDAYSEVQPFLRKIEKQQLQIESQLEELVSKNEEFLVITKSMTEGLLLLNRQGIILTVNKTARKIFNVSEDCIGKSILSIDRTNTYTQEFLLLDKKTKQKIVEIQKDGRDYQIRYNQIIVNNRIAGFALIVIDVTEKRRAERQRQEFTANVSHELKTPLQSIIGCAELIENGLVKNGDLEAFAGRIRSQGSRLVRLIEDIILLSRLDELHESMHETVSFNQITKEVFESIAHKAEEHHIELIKEGPDITYYGVYRYLYELIYNLCDNAVKYGKDQGYVKVITEETEKKIIIKVKDNGIGIPIEHQARIFERFYRVDKSPPRRMGGTGLGLSIVKRVVLFHKGKIKLESKEGVGSTFIVCFKKRLAADKTQEQAADTEEQNKE</sequence>
<evidence type="ECO:0000256" key="4">
    <source>
        <dbReference type="ARBA" id="ARBA00022679"/>
    </source>
</evidence>
<dbReference type="SMART" id="SM00387">
    <property type="entry name" value="HATPase_c"/>
    <property type="match status" value="1"/>
</dbReference>
<keyword evidence="8" id="KW-0812">Transmembrane</keyword>